<evidence type="ECO:0000256" key="2">
    <source>
        <dbReference type="ARBA" id="ARBA00022448"/>
    </source>
</evidence>
<organism evidence="9 10">
    <name type="scientific">Natronoarchaeum philippinense</name>
    <dbReference type="NCBI Taxonomy" id="558529"/>
    <lineage>
        <taxon>Archaea</taxon>
        <taxon>Methanobacteriati</taxon>
        <taxon>Methanobacteriota</taxon>
        <taxon>Stenosarchaea group</taxon>
        <taxon>Halobacteria</taxon>
        <taxon>Halobacteriales</taxon>
        <taxon>Natronoarchaeaceae</taxon>
    </lineage>
</organism>
<evidence type="ECO:0000256" key="4">
    <source>
        <dbReference type="ARBA" id="ARBA00022692"/>
    </source>
</evidence>
<keyword evidence="5 7" id="KW-1133">Transmembrane helix</keyword>
<dbReference type="SUPFAM" id="SSF161098">
    <property type="entry name" value="MetI-like"/>
    <property type="match status" value="1"/>
</dbReference>
<dbReference type="CDD" id="cd06261">
    <property type="entry name" value="TM_PBP2"/>
    <property type="match status" value="1"/>
</dbReference>
<keyword evidence="2 7" id="KW-0813">Transport</keyword>
<evidence type="ECO:0000256" key="5">
    <source>
        <dbReference type="ARBA" id="ARBA00022989"/>
    </source>
</evidence>
<keyword evidence="4 7" id="KW-0812">Transmembrane</keyword>
<evidence type="ECO:0000256" key="7">
    <source>
        <dbReference type="RuleBase" id="RU363032"/>
    </source>
</evidence>
<dbReference type="InterPro" id="IPR035906">
    <property type="entry name" value="MetI-like_sf"/>
</dbReference>
<feature type="transmembrane region" description="Helical" evidence="7">
    <location>
        <begin position="12"/>
        <end position="29"/>
    </location>
</feature>
<protein>
    <submittedName>
        <fullName evidence="9">Peptide/nickel transport system permease protein</fullName>
    </submittedName>
</protein>
<dbReference type="PROSITE" id="PS50928">
    <property type="entry name" value="ABC_TM1"/>
    <property type="match status" value="1"/>
</dbReference>
<feature type="transmembrane region" description="Helical" evidence="7">
    <location>
        <begin position="160"/>
        <end position="179"/>
    </location>
</feature>
<evidence type="ECO:0000259" key="8">
    <source>
        <dbReference type="PROSITE" id="PS50928"/>
    </source>
</evidence>
<dbReference type="PANTHER" id="PTHR43163:SF6">
    <property type="entry name" value="DIPEPTIDE TRANSPORT SYSTEM PERMEASE PROTEIN DPPB-RELATED"/>
    <property type="match status" value="1"/>
</dbReference>
<keyword evidence="3" id="KW-1003">Cell membrane</keyword>
<dbReference type="Proteomes" id="UP000219453">
    <property type="component" value="Unassembled WGS sequence"/>
</dbReference>
<dbReference type="PANTHER" id="PTHR43163">
    <property type="entry name" value="DIPEPTIDE TRANSPORT SYSTEM PERMEASE PROTEIN DPPB-RELATED"/>
    <property type="match status" value="1"/>
</dbReference>
<gene>
    <name evidence="9" type="ORF">SAMN06269185_2869</name>
</gene>
<comment type="similarity">
    <text evidence="7">Belongs to the binding-protein-dependent transport system permease family.</text>
</comment>
<feature type="transmembrane region" description="Helical" evidence="7">
    <location>
        <begin position="113"/>
        <end position="139"/>
    </location>
</feature>
<keyword evidence="6 7" id="KW-0472">Membrane</keyword>
<evidence type="ECO:0000313" key="9">
    <source>
        <dbReference type="EMBL" id="SNZ17054.1"/>
    </source>
</evidence>
<feature type="transmembrane region" description="Helical" evidence="7">
    <location>
        <begin position="304"/>
        <end position="330"/>
    </location>
</feature>
<reference evidence="10" key="1">
    <citation type="submission" date="2017-09" db="EMBL/GenBank/DDBJ databases">
        <authorList>
            <person name="Varghese N."/>
            <person name="Submissions S."/>
        </authorList>
    </citation>
    <scope>NUCLEOTIDE SEQUENCE [LARGE SCALE GENOMIC DNA]</scope>
    <source>
        <strain evidence="10">DSM 27208</strain>
    </source>
</reference>
<feature type="domain" description="ABC transmembrane type-1" evidence="8">
    <location>
        <begin position="111"/>
        <end position="323"/>
    </location>
</feature>
<evidence type="ECO:0000256" key="3">
    <source>
        <dbReference type="ARBA" id="ARBA00022475"/>
    </source>
</evidence>
<dbReference type="GO" id="GO:0055085">
    <property type="term" value="P:transmembrane transport"/>
    <property type="evidence" value="ECO:0007669"/>
    <property type="project" value="InterPro"/>
</dbReference>
<dbReference type="EMBL" id="OBEJ01000004">
    <property type="protein sequence ID" value="SNZ17054.1"/>
    <property type="molecule type" value="Genomic_DNA"/>
</dbReference>
<evidence type="ECO:0000313" key="10">
    <source>
        <dbReference type="Proteomes" id="UP000219453"/>
    </source>
</evidence>
<comment type="subcellular location">
    <subcellularLocation>
        <location evidence="1 7">Cell membrane</location>
        <topology evidence="1 7">Multi-pass membrane protein</topology>
    </subcellularLocation>
</comment>
<evidence type="ECO:0000256" key="6">
    <source>
        <dbReference type="ARBA" id="ARBA00023136"/>
    </source>
</evidence>
<dbReference type="GO" id="GO:0005886">
    <property type="term" value="C:plasma membrane"/>
    <property type="evidence" value="ECO:0007669"/>
    <property type="project" value="UniProtKB-SubCell"/>
</dbReference>
<accession>A0A285P5Q3</accession>
<feature type="transmembrane region" description="Helical" evidence="7">
    <location>
        <begin position="258"/>
        <end position="284"/>
    </location>
</feature>
<feature type="transmembrane region" description="Helical" evidence="7">
    <location>
        <begin position="199"/>
        <end position="221"/>
    </location>
</feature>
<keyword evidence="10" id="KW-1185">Reference proteome</keyword>
<evidence type="ECO:0000256" key="1">
    <source>
        <dbReference type="ARBA" id="ARBA00004651"/>
    </source>
</evidence>
<dbReference type="Gene3D" id="1.10.3720.10">
    <property type="entry name" value="MetI-like"/>
    <property type="match status" value="1"/>
</dbReference>
<dbReference type="InterPro" id="IPR000515">
    <property type="entry name" value="MetI-like"/>
</dbReference>
<proteinExistence type="inferred from homology"/>
<sequence length="340" mass="37459">MGYLRNRLIQAFVTLFSIVTIGFIFIRLMPGGPEDYLRSNIRNNPQRYGLEPRPTPQEIQRVLNDILITPPDEPLWELYIDYMTGVVQGDFGISYVVEPGAPVMQLIAEAAPWTIFLSSISMVYGLFVGIILGTVMAYYEGTKFDLGMTASMLFNSAIPYYVAAILLLYLFAYQFQWFPRGGRMAPNTTPGFNLPFIRGVFYHAALPSLSMIVTGFGGGALGMRANAIRILGSDYIRVARLRGLSAYKISTRYLGRNAILPMYTGIVIGIGGILGGSVILETIFSYSGMGLLMFEATVARDFPLLTANIVIGTLFFVVGTLVADFTYALIDPRAEQSSMG</sequence>
<name>A0A285P5Q3_NATPI</name>
<dbReference type="Pfam" id="PF00528">
    <property type="entry name" value="BPD_transp_1"/>
    <property type="match status" value="1"/>
</dbReference>
<dbReference type="AlphaFoldDB" id="A0A285P5Q3"/>